<dbReference type="EMBL" id="BTRK01000002">
    <property type="protein sequence ID" value="GMR35173.1"/>
    <property type="molecule type" value="Genomic_DNA"/>
</dbReference>
<reference evidence="3" key="1">
    <citation type="submission" date="2022-10" db="EMBL/GenBank/DDBJ databases">
        <title>Genome assembly of Pristionchus species.</title>
        <authorList>
            <person name="Yoshida K."/>
            <person name="Sommer R.J."/>
        </authorList>
    </citation>
    <scope>NUCLEOTIDE SEQUENCE [LARGE SCALE GENOMIC DNA]</scope>
    <source>
        <strain evidence="3">RS5460</strain>
    </source>
</reference>
<evidence type="ECO:0000256" key="1">
    <source>
        <dbReference type="SAM" id="SignalP"/>
    </source>
</evidence>
<accession>A0AAN4ZAV7</accession>
<proteinExistence type="predicted"/>
<dbReference type="AlphaFoldDB" id="A0AAN4ZAV7"/>
<comment type="caution">
    <text evidence="2">The sequence shown here is derived from an EMBL/GenBank/DDBJ whole genome shotgun (WGS) entry which is preliminary data.</text>
</comment>
<dbReference type="Proteomes" id="UP001328107">
    <property type="component" value="Unassembled WGS sequence"/>
</dbReference>
<protein>
    <submittedName>
        <fullName evidence="2">Uncharacterized protein</fullName>
    </submittedName>
</protein>
<evidence type="ECO:0000313" key="3">
    <source>
        <dbReference type="Proteomes" id="UP001328107"/>
    </source>
</evidence>
<sequence>MHQLLLLSAVVSAAASQAPPCPLPADVPAADYPSPWAKGGLMDKWKDGANDWIKCPDHFIGKLTADSKAFSFGSSYYCNSTSRKWMEQGSKFQAPAFMSCGTYPTGTAKKYCPITHTPSTGASGWIALYSGHEQYCPAGEIPTLTTDGKISKSITCQDNGKLSIVAEDGSVSNPFHPSLKCIRAPSPPPCPPLGTCTEADVKKRFGPSAVYGAPKITPSKGSCSSPTGKLVYLKSNGEADNGSEFNCVNNEWMSDFSYGPGMEMSLKDVGMETTKICCTN</sequence>
<evidence type="ECO:0000313" key="2">
    <source>
        <dbReference type="EMBL" id="GMR35173.1"/>
    </source>
</evidence>
<name>A0AAN4ZAV7_9BILA</name>
<keyword evidence="3" id="KW-1185">Reference proteome</keyword>
<keyword evidence="1" id="KW-0732">Signal</keyword>
<feature type="signal peptide" evidence="1">
    <location>
        <begin position="1"/>
        <end position="16"/>
    </location>
</feature>
<organism evidence="2 3">
    <name type="scientific">Pristionchus mayeri</name>
    <dbReference type="NCBI Taxonomy" id="1317129"/>
    <lineage>
        <taxon>Eukaryota</taxon>
        <taxon>Metazoa</taxon>
        <taxon>Ecdysozoa</taxon>
        <taxon>Nematoda</taxon>
        <taxon>Chromadorea</taxon>
        <taxon>Rhabditida</taxon>
        <taxon>Rhabditina</taxon>
        <taxon>Diplogasteromorpha</taxon>
        <taxon>Diplogasteroidea</taxon>
        <taxon>Neodiplogasteridae</taxon>
        <taxon>Pristionchus</taxon>
    </lineage>
</organism>
<feature type="chain" id="PRO_5042903739" evidence="1">
    <location>
        <begin position="17"/>
        <end position="280"/>
    </location>
</feature>
<gene>
    <name evidence="2" type="ORF">PMAYCL1PPCAC_05368</name>
</gene>